<dbReference type="EMBL" id="CP051461">
    <property type="protein sequence ID" value="QJC57261.1"/>
    <property type="molecule type" value="Genomic_DNA"/>
</dbReference>
<proteinExistence type="predicted"/>
<dbReference type="KEGG" id="pvac:HC248_02582"/>
<dbReference type="Pfam" id="PF05932">
    <property type="entry name" value="CesT"/>
    <property type="match status" value="1"/>
</dbReference>
<reference evidence="1 2" key="1">
    <citation type="submission" date="2020-04" db="EMBL/GenBank/DDBJ databases">
        <title>Complete genome of a Psychrophilic, Marine, Gas Vacuolate Bacterium Polaromonas vacuolata KCTC 22033T.</title>
        <authorList>
            <person name="Hwang K."/>
            <person name="Kim K.M."/>
        </authorList>
    </citation>
    <scope>NUCLEOTIDE SEQUENCE [LARGE SCALE GENOMIC DNA]</scope>
    <source>
        <strain evidence="1 2">KCTC 22033</strain>
    </source>
</reference>
<dbReference type="Proteomes" id="UP000502041">
    <property type="component" value="Chromosome"/>
</dbReference>
<name>A0A6H2HBK3_9BURK</name>
<dbReference type="GO" id="GO:0030254">
    <property type="term" value="P:protein secretion by the type III secretion system"/>
    <property type="evidence" value="ECO:0007669"/>
    <property type="project" value="InterPro"/>
</dbReference>
<organism evidence="1 2">
    <name type="scientific">Polaromonas vacuolata</name>
    <dbReference type="NCBI Taxonomy" id="37448"/>
    <lineage>
        <taxon>Bacteria</taxon>
        <taxon>Pseudomonadati</taxon>
        <taxon>Pseudomonadota</taxon>
        <taxon>Betaproteobacteria</taxon>
        <taxon>Burkholderiales</taxon>
        <taxon>Comamonadaceae</taxon>
        <taxon>Polaromonas</taxon>
    </lineage>
</organism>
<evidence type="ECO:0000313" key="2">
    <source>
        <dbReference type="Proteomes" id="UP000502041"/>
    </source>
</evidence>
<evidence type="ECO:0000313" key="1">
    <source>
        <dbReference type="EMBL" id="QJC57261.1"/>
    </source>
</evidence>
<dbReference type="InterPro" id="IPR010261">
    <property type="entry name" value="Tir_chaperone"/>
</dbReference>
<dbReference type="RefSeq" id="WP_168922801.1">
    <property type="nucleotide sequence ID" value="NZ_CP051461.1"/>
</dbReference>
<dbReference type="CDD" id="cd16364">
    <property type="entry name" value="T3SC_I-like"/>
    <property type="match status" value="1"/>
</dbReference>
<accession>A0A6H2HBK3</accession>
<dbReference type="Gene3D" id="3.30.1460.10">
    <property type="match status" value="1"/>
</dbReference>
<keyword evidence="2" id="KW-1185">Reference proteome</keyword>
<sequence>MLIDPALHQLINEFGQTMRLSDLKLDNDGGCAVRLDKKLVVNLQCREVERELWFYADMGTPATGSKIYADLLRGNLFWSATFGATLSLSGDTPPHIIITLPITWYGMDGSTLLKQLEIFVNAVEEWSEYIANENVTSEDTTELDASDINLLMSRA</sequence>
<gene>
    <name evidence="1" type="ORF">HC248_02582</name>
</gene>
<dbReference type="AlphaFoldDB" id="A0A6H2HBK3"/>
<dbReference type="SUPFAM" id="SSF69635">
    <property type="entry name" value="Type III secretory system chaperone-like"/>
    <property type="match status" value="1"/>
</dbReference>
<protein>
    <submittedName>
        <fullName evidence="1">Uncharacterized protein</fullName>
    </submittedName>
</protein>